<dbReference type="CDD" id="cd07710">
    <property type="entry name" value="arylsulfatase_Sdsa1-like_MBL-fold"/>
    <property type="match status" value="1"/>
</dbReference>
<protein>
    <submittedName>
        <fullName evidence="2">Uncharacterized sulfatase</fullName>
    </submittedName>
</protein>
<dbReference type="GO" id="GO:0018909">
    <property type="term" value="P:dodecyl sulfate metabolic process"/>
    <property type="evidence" value="ECO:0007669"/>
    <property type="project" value="InterPro"/>
</dbReference>
<reference evidence="2 3" key="1">
    <citation type="submission" date="2016-10" db="EMBL/GenBank/DDBJ databases">
        <authorList>
            <person name="de Groot N.N."/>
        </authorList>
    </citation>
    <scope>NUCLEOTIDE SEQUENCE [LARGE SCALE GENOMIC DNA]</scope>
    <source>
        <strain evidence="2 3">DSM 19886</strain>
    </source>
</reference>
<evidence type="ECO:0000259" key="1">
    <source>
        <dbReference type="SMART" id="SM00849"/>
    </source>
</evidence>
<dbReference type="OrthoDB" id="9769598at2"/>
<dbReference type="SMART" id="SM00849">
    <property type="entry name" value="Lactamase_B"/>
    <property type="match status" value="1"/>
</dbReference>
<gene>
    <name evidence="2" type="ORF">SAMN04488514_101489</name>
</gene>
<dbReference type="SUPFAM" id="SSF56281">
    <property type="entry name" value="Metallo-hydrolase/oxidoreductase"/>
    <property type="match status" value="1"/>
</dbReference>
<feature type="domain" description="Metallo-beta-lactamase" evidence="1">
    <location>
        <begin position="83"/>
        <end position="295"/>
    </location>
</feature>
<sequence>MRKYKNQKELKKASEAKRYQLTRGSILLFAIILLQACQNLPEENTNGEQEHPNITKLKAQSAEFIPEIIKLNEKVYVAVGYDGSNASMVIGEQGVVIIDALRALGAAEKVAEEFRKISSKPVKALIYTHGHLDHTGGTSAFVGDNKNVKIIAREGFKDELEERSPVEPILKRRNARQFGRDLPAKDIINRGVAPGITSTDRAGKGYIEPNTLFKEAMSVTLAGLDFELHAADGETNDELFVWIPGLKTLFTGDNYYKSFPNLYAIRGSQYRDVKAWGESIQKMSTYHVEYLVPGHTRPLTGKSIVHRNLKNYATAILSVYQQTIDAMNEGYTLQQTVDKVRLSDSLLSQPNLQEFYGSVPWGVRSIFLHYVGWFDGNPTNLYPLSSSQLATHMIELAGGEETMFKQLNKAFTEGEYQWGLQLADYLLQTDYKKSTVTEVKIKLLRALAAQQINAPARNYYLSYSYELEKNIEL</sequence>
<dbReference type="STRING" id="192904.SAMN04488514_101489"/>
<dbReference type="InterPro" id="IPR001279">
    <property type="entry name" value="Metallo-B-lactamas"/>
</dbReference>
<dbReference type="AlphaFoldDB" id="A0A1G9JC02"/>
<dbReference type="Pfam" id="PF14863">
    <property type="entry name" value="Alkyl_sulf_dimr"/>
    <property type="match status" value="1"/>
</dbReference>
<dbReference type="InterPro" id="IPR036866">
    <property type="entry name" value="RibonucZ/Hydroxyglut_hydro"/>
</dbReference>
<evidence type="ECO:0000313" key="3">
    <source>
        <dbReference type="Proteomes" id="UP000199440"/>
    </source>
</evidence>
<dbReference type="Proteomes" id="UP000199440">
    <property type="component" value="Unassembled WGS sequence"/>
</dbReference>
<dbReference type="Gene3D" id="3.60.15.30">
    <property type="entry name" value="Metallo-beta-lactamase domain"/>
    <property type="match status" value="1"/>
</dbReference>
<dbReference type="InterPro" id="IPR038536">
    <property type="entry name" value="Alkyl/aryl-sulf_dimr_sf"/>
</dbReference>
<dbReference type="InterPro" id="IPR052195">
    <property type="entry name" value="Bact_Alkyl/Aryl-Sulfatase"/>
</dbReference>
<keyword evidence="3" id="KW-1185">Reference proteome</keyword>
<proteinExistence type="predicted"/>
<dbReference type="InterPro" id="IPR029228">
    <property type="entry name" value="Alkyl_sulf_dimr"/>
</dbReference>
<evidence type="ECO:0000313" key="2">
    <source>
        <dbReference type="EMBL" id="SDL34911.1"/>
    </source>
</evidence>
<dbReference type="RefSeq" id="WP_089884885.1">
    <property type="nucleotide sequence ID" value="NZ_FNGV01000001.1"/>
</dbReference>
<dbReference type="PANTHER" id="PTHR43223:SF1">
    <property type="entry name" value="ALKYL_ARYL-SULFATASE BDS1"/>
    <property type="match status" value="1"/>
</dbReference>
<name>A0A1G9JC02_9FLAO</name>
<dbReference type="InterPro" id="IPR044097">
    <property type="entry name" value="Bds1/SdsA1_MBL-fold"/>
</dbReference>
<dbReference type="GO" id="GO:0046983">
    <property type="term" value="F:protein dimerization activity"/>
    <property type="evidence" value="ECO:0007669"/>
    <property type="project" value="InterPro"/>
</dbReference>
<accession>A0A1G9JC02</accession>
<dbReference type="Pfam" id="PF00753">
    <property type="entry name" value="Lactamase_B"/>
    <property type="match status" value="1"/>
</dbReference>
<dbReference type="PANTHER" id="PTHR43223">
    <property type="entry name" value="ALKYL/ARYL-SULFATASE"/>
    <property type="match status" value="1"/>
</dbReference>
<organism evidence="2 3">
    <name type="scientific">Kriegella aquimaris</name>
    <dbReference type="NCBI Taxonomy" id="192904"/>
    <lineage>
        <taxon>Bacteria</taxon>
        <taxon>Pseudomonadati</taxon>
        <taxon>Bacteroidota</taxon>
        <taxon>Flavobacteriia</taxon>
        <taxon>Flavobacteriales</taxon>
        <taxon>Flavobacteriaceae</taxon>
        <taxon>Kriegella</taxon>
    </lineage>
</organism>
<dbReference type="EMBL" id="FNGV01000001">
    <property type="protein sequence ID" value="SDL34911.1"/>
    <property type="molecule type" value="Genomic_DNA"/>
</dbReference>
<dbReference type="GO" id="GO:0018741">
    <property type="term" value="F:linear primary-alkylsulfatase activity"/>
    <property type="evidence" value="ECO:0007669"/>
    <property type="project" value="InterPro"/>
</dbReference>
<dbReference type="Gene3D" id="1.25.40.880">
    <property type="entry name" value="Alkyl sulfatase, dimerisation domain"/>
    <property type="match status" value="1"/>
</dbReference>